<feature type="domain" description="AMP-dependent synthetase/ligase" evidence="3">
    <location>
        <begin position="396"/>
        <end position="633"/>
    </location>
</feature>
<dbReference type="InterPro" id="IPR045851">
    <property type="entry name" value="AMP-bd_C_sf"/>
</dbReference>
<dbReference type="InterPro" id="IPR010071">
    <property type="entry name" value="AA_adenyl_dom"/>
</dbReference>
<dbReference type="InterPro" id="IPR000873">
    <property type="entry name" value="AMP-dep_synth/lig_dom"/>
</dbReference>
<dbReference type="PANTHER" id="PTHR45527:SF10">
    <property type="entry name" value="PYOCHELIN SYNTHASE PCHF"/>
    <property type="match status" value="1"/>
</dbReference>
<protein>
    <submittedName>
        <fullName evidence="6">Amino acid adenylation domain-containing protein</fullName>
    </submittedName>
</protein>
<reference evidence="6 7" key="1">
    <citation type="submission" date="2023-03" db="EMBL/GenBank/DDBJ databases">
        <title>Draft genome sequence of type strain Streptomyces ferralitis JCM 14344.</title>
        <authorList>
            <person name="Klaysubun C."/>
            <person name="Duangmal K."/>
        </authorList>
    </citation>
    <scope>NUCLEOTIDE SEQUENCE [LARGE SCALE GENOMIC DNA]</scope>
    <source>
        <strain evidence="6 7">JCM 14344</strain>
    </source>
</reference>
<dbReference type="NCBIfam" id="TIGR01733">
    <property type="entry name" value="AA-adenyl-dom"/>
    <property type="match status" value="1"/>
</dbReference>
<gene>
    <name evidence="6" type="ORF">P2L57_19050</name>
</gene>
<feature type="domain" description="AMP-dependent synthetase/ligase" evidence="3">
    <location>
        <begin position="25"/>
        <end position="166"/>
    </location>
</feature>
<dbReference type="CDD" id="cd02440">
    <property type="entry name" value="AdoMet_MTases"/>
    <property type="match status" value="1"/>
</dbReference>
<dbReference type="SUPFAM" id="SSF56801">
    <property type="entry name" value="Acetyl-CoA synthetase-like"/>
    <property type="match status" value="1"/>
</dbReference>
<dbReference type="InterPro" id="IPR013217">
    <property type="entry name" value="Methyltransf_12"/>
</dbReference>
<evidence type="ECO:0000259" key="4">
    <source>
        <dbReference type="Pfam" id="PF08242"/>
    </source>
</evidence>
<evidence type="ECO:0000259" key="3">
    <source>
        <dbReference type="Pfam" id="PF00501"/>
    </source>
</evidence>
<feature type="domain" description="Methyltransferase type 12" evidence="4">
    <location>
        <begin position="214"/>
        <end position="310"/>
    </location>
</feature>
<dbReference type="Pfam" id="PF00501">
    <property type="entry name" value="AMP-binding"/>
    <property type="match status" value="2"/>
</dbReference>
<dbReference type="Gene3D" id="3.40.50.150">
    <property type="entry name" value="Vaccinia Virus protein VP39"/>
    <property type="match status" value="1"/>
</dbReference>
<keyword evidence="7" id="KW-1185">Reference proteome</keyword>
<dbReference type="PROSITE" id="PS00455">
    <property type="entry name" value="AMP_BINDING"/>
    <property type="match status" value="1"/>
</dbReference>
<dbReference type="InterPro" id="IPR020459">
    <property type="entry name" value="AMP-binding"/>
</dbReference>
<sequence>MQPPVAWNETSVPFRKNAVATDLIAEAVARTPDAVAIISPEGAAQTYAQVWDAATRIAGLLAEEGAGPGQYVGVVGHQTEHTVIGILGVTLSGAAYVPVDPGWPVRRQAKVLAAVGARWLLAGEADLSLLRTLTQYAPTLRDVLLLDVPDEQAPYGLPREDVRAMWDSVSRSSDPLQAAGFNLDGGRTYSTEEVDAYADHVAGLVLRDKPDSVLEVGFGSGLVLRRVAPEVGFYAGVDPAPSAVDAGLVLAEEQSLLVDLVAGFADDVAALGFGPVDAAVLASTVQYFPDRRYLTAVLAQLACAVRPGGQVTLADLLPTTADAGAPAELLRLDPDWLRGLAGTGGWAEVEVLERTEVPGLPAELAERYDVVLHRASDGAEIHETAAPVAGPDGPRLWTGHHVAARRAEPLGQKAGPDDIAYVIFTSGSTGQPKGVVVGHRSLVNLIEWVNREFGVGPGDLLLHVTSFAFDLSVYDVFGVLAAGGTLRMPGDVAVGEPARLAAILREEPITFWNSAPAALSWVLPFVPVAQAESPALQRIFLSGDWIPLSMPDEIRARFPASSQIISLGGATEATVWSNYYRIDEVDPAWPSIPYGKPMQNARYYMLDEQLREAPIDEPGDLYIAGDCLALGYHDDPDLTATKFLPDPLADDPAARMYATGDRARWRPDGEMQFLGRLDHQVKINGYRVELGEIEAAMAAHPEVRAAVVVAVDATGGRTLAGFYTCRAAELPAAALHADLANRLPPYLVPATLRPLAALPLTSNGKVDRAALAAMAVER</sequence>
<dbReference type="InterPro" id="IPR025110">
    <property type="entry name" value="AMP-bd_C"/>
</dbReference>
<feature type="domain" description="AMP-binding enzyme C-terminal" evidence="5">
    <location>
        <begin position="692"/>
        <end position="765"/>
    </location>
</feature>
<dbReference type="EMBL" id="JARHTQ010000011">
    <property type="protein sequence ID" value="MDF2257737.1"/>
    <property type="molecule type" value="Genomic_DNA"/>
</dbReference>
<dbReference type="PRINTS" id="PR00154">
    <property type="entry name" value="AMPBINDING"/>
</dbReference>
<dbReference type="Gene3D" id="3.30.300.30">
    <property type="match status" value="1"/>
</dbReference>
<dbReference type="SUPFAM" id="SSF53335">
    <property type="entry name" value="S-adenosyl-L-methionine-dependent methyltransferases"/>
    <property type="match status" value="1"/>
</dbReference>
<evidence type="ECO:0000256" key="2">
    <source>
        <dbReference type="ARBA" id="ARBA00022598"/>
    </source>
</evidence>
<dbReference type="PANTHER" id="PTHR45527">
    <property type="entry name" value="NONRIBOSOMAL PEPTIDE SYNTHETASE"/>
    <property type="match status" value="1"/>
</dbReference>
<dbReference type="Pfam" id="PF08242">
    <property type="entry name" value="Methyltransf_12"/>
    <property type="match status" value="1"/>
</dbReference>
<dbReference type="Proteomes" id="UP001220022">
    <property type="component" value="Unassembled WGS sequence"/>
</dbReference>
<name>A0ABT5Z1N1_9ACTN</name>
<comment type="caution">
    <text evidence="6">The sequence shown here is derived from an EMBL/GenBank/DDBJ whole genome shotgun (WGS) entry which is preliminary data.</text>
</comment>
<keyword evidence="2" id="KW-0436">Ligase</keyword>
<evidence type="ECO:0000313" key="7">
    <source>
        <dbReference type="Proteomes" id="UP001220022"/>
    </source>
</evidence>
<accession>A0ABT5Z1N1</accession>
<dbReference type="InterPro" id="IPR029063">
    <property type="entry name" value="SAM-dependent_MTases_sf"/>
</dbReference>
<dbReference type="Gene3D" id="3.40.50.12780">
    <property type="entry name" value="N-terminal domain of ligase-like"/>
    <property type="match status" value="2"/>
</dbReference>
<dbReference type="Pfam" id="PF13193">
    <property type="entry name" value="AMP-binding_C"/>
    <property type="match status" value="1"/>
</dbReference>
<organism evidence="6 7">
    <name type="scientific">Streptantibioticus ferralitis</name>
    <dbReference type="NCBI Taxonomy" id="236510"/>
    <lineage>
        <taxon>Bacteria</taxon>
        <taxon>Bacillati</taxon>
        <taxon>Actinomycetota</taxon>
        <taxon>Actinomycetes</taxon>
        <taxon>Kitasatosporales</taxon>
        <taxon>Streptomycetaceae</taxon>
        <taxon>Streptantibioticus</taxon>
    </lineage>
</organism>
<comment type="pathway">
    <text evidence="1">Siderophore biosynthesis.</text>
</comment>
<dbReference type="InterPro" id="IPR020845">
    <property type="entry name" value="AMP-binding_CS"/>
</dbReference>
<dbReference type="InterPro" id="IPR042099">
    <property type="entry name" value="ANL_N_sf"/>
</dbReference>
<evidence type="ECO:0000313" key="6">
    <source>
        <dbReference type="EMBL" id="MDF2257737.1"/>
    </source>
</evidence>
<proteinExistence type="predicted"/>
<evidence type="ECO:0000259" key="5">
    <source>
        <dbReference type="Pfam" id="PF13193"/>
    </source>
</evidence>
<dbReference type="RefSeq" id="WP_275816042.1">
    <property type="nucleotide sequence ID" value="NZ_BAAANM010000022.1"/>
</dbReference>
<evidence type="ECO:0000256" key="1">
    <source>
        <dbReference type="ARBA" id="ARBA00004924"/>
    </source>
</evidence>